<dbReference type="PANTHER" id="PTHR43096:SF52">
    <property type="entry name" value="DNAJ HOMOLOG 1, MITOCHONDRIAL-RELATED"/>
    <property type="match status" value="1"/>
</dbReference>
<feature type="domain" description="J" evidence="5">
    <location>
        <begin position="5"/>
        <end position="69"/>
    </location>
</feature>
<dbReference type="Pfam" id="PF00226">
    <property type="entry name" value="DnaJ"/>
    <property type="match status" value="1"/>
</dbReference>
<dbReference type="SUPFAM" id="SSF49493">
    <property type="entry name" value="HSP40/DnaJ peptide-binding domain"/>
    <property type="match status" value="2"/>
</dbReference>
<dbReference type="InterPro" id="IPR002939">
    <property type="entry name" value="DnaJ_C"/>
</dbReference>
<keyword evidence="7" id="KW-1185">Reference proteome</keyword>
<organism evidence="6 7">
    <name type="scientific">Serratia ficaria</name>
    <dbReference type="NCBI Taxonomy" id="61651"/>
    <lineage>
        <taxon>Bacteria</taxon>
        <taxon>Pseudomonadati</taxon>
        <taxon>Pseudomonadota</taxon>
        <taxon>Gammaproteobacteria</taxon>
        <taxon>Enterobacterales</taxon>
        <taxon>Yersiniaceae</taxon>
        <taxon>Serratia</taxon>
    </lineage>
</organism>
<dbReference type="EMBL" id="LT906479">
    <property type="protein sequence ID" value="SNW05847.1"/>
    <property type="molecule type" value="Genomic_DNA"/>
</dbReference>
<dbReference type="Pfam" id="PF01556">
    <property type="entry name" value="DnaJ_C"/>
    <property type="match status" value="1"/>
</dbReference>
<dbReference type="GO" id="GO:0042026">
    <property type="term" value="P:protein refolding"/>
    <property type="evidence" value="ECO:0007669"/>
    <property type="project" value="TreeGrafter"/>
</dbReference>
<dbReference type="RefSeq" id="WP_095099678.1">
    <property type="nucleotide sequence ID" value="NZ_CAMIQD010000007.1"/>
</dbReference>
<evidence type="ECO:0000313" key="6">
    <source>
        <dbReference type="EMBL" id="SNW05847.1"/>
    </source>
</evidence>
<dbReference type="FunFam" id="2.60.260.20:FF:000008">
    <property type="entry name" value="Curved DNA-binding protein"/>
    <property type="match status" value="1"/>
</dbReference>
<dbReference type="Gene3D" id="2.60.260.20">
    <property type="entry name" value="Urease metallochaperone UreE, N-terminal domain"/>
    <property type="match status" value="2"/>
</dbReference>
<protein>
    <submittedName>
        <fullName evidence="6">Curved DNA-binding protein</fullName>
    </submittedName>
</protein>
<dbReference type="PANTHER" id="PTHR43096">
    <property type="entry name" value="DNAJ HOMOLOG 1, MITOCHONDRIAL-RELATED"/>
    <property type="match status" value="1"/>
</dbReference>
<keyword evidence="3" id="KW-0143">Chaperone</keyword>
<keyword evidence="2 6" id="KW-0238">DNA-binding</keyword>
<dbReference type="Gene3D" id="1.10.287.110">
    <property type="entry name" value="DnaJ domain"/>
    <property type="match status" value="1"/>
</dbReference>
<feature type="region of interest" description="Disordered" evidence="4">
    <location>
        <begin position="73"/>
        <end position="94"/>
    </location>
</feature>
<reference evidence="6 7" key="1">
    <citation type="submission" date="2017-06" db="EMBL/GenBank/DDBJ databases">
        <authorList>
            <consortium name="Pathogen Informatics"/>
        </authorList>
    </citation>
    <scope>NUCLEOTIDE SEQUENCE [LARGE SCALE GENOMIC DNA]</scope>
    <source>
        <strain evidence="6 7">NCTC12148</strain>
    </source>
</reference>
<name>A0A240CD03_SERFI</name>
<dbReference type="PROSITE" id="PS50076">
    <property type="entry name" value="DNAJ_2"/>
    <property type="match status" value="1"/>
</dbReference>
<dbReference type="FunFam" id="2.60.260.20:FF:000013">
    <property type="entry name" value="DnaJ subfamily B member 11"/>
    <property type="match status" value="1"/>
</dbReference>
<evidence type="ECO:0000256" key="1">
    <source>
        <dbReference type="ARBA" id="ARBA00022490"/>
    </source>
</evidence>
<dbReference type="InterPro" id="IPR001623">
    <property type="entry name" value="DnaJ_domain"/>
</dbReference>
<sequence>MEFKDYYATMGVEPTADLKTIKTAYRRLARKYHPDVSTEDDAESKFKQLAEAYEVLKDEERRAEYDQIRLHRNDPNFGRQAHGDRGGYQQSAAWQGDGGQDFSDFFESMFGGRSAAGHRASSHGGHGFRGQDLEMEVPVFLEETLHGQSREISYQLPVYDELGRQVSEAGKTLNVKIPAGVVDGERIRLKGQGVAGVGGGRNGDLYLIIRIAPHPLFEVDGHNLHIVVPLAPWEAALGASIEVPTLSGKIALTIPPGSQSGKRLRAKGKGLVGKKETGDLYAILKVVMPPKPDEKTSALWRELAGQAAFNPRTEWE</sequence>
<proteinExistence type="predicted"/>
<dbReference type="OrthoDB" id="9779889at2"/>
<evidence type="ECO:0000259" key="5">
    <source>
        <dbReference type="PROSITE" id="PS50076"/>
    </source>
</evidence>
<dbReference type="SMART" id="SM00271">
    <property type="entry name" value="DnaJ"/>
    <property type="match status" value="1"/>
</dbReference>
<dbReference type="GO" id="GO:0005737">
    <property type="term" value="C:cytoplasm"/>
    <property type="evidence" value="ECO:0007669"/>
    <property type="project" value="TreeGrafter"/>
</dbReference>
<dbReference type="STRING" id="1411141.GCA_001590885_03572"/>
<dbReference type="PROSITE" id="PS00636">
    <property type="entry name" value="DNAJ_1"/>
    <property type="match status" value="1"/>
</dbReference>
<dbReference type="CDD" id="cd06257">
    <property type="entry name" value="DnaJ"/>
    <property type="match status" value="1"/>
</dbReference>
<dbReference type="PRINTS" id="PR00625">
    <property type="entry name" value="JDOMAIN"/>
</dbReference>
<dbReference type="Proteomes" id="UP000215134">
    <property type="component" value="Chromosome 1"/>
</dbReference>
<dbReference type="CDD" id="cd10747">
    <property type="entry name" value="DnaJ_C"/>
    <property type="match status" value="1"/>
</dbReference>
<dbReference type="NCBIfam" id="NF007618">
    <property type="entry name" value="PRK10266.1"/>
    <property type="match status" value="1"/>
</dbReference>
<dbReference type="InterPro" id="IPR036869">
    <property type="entry name" value="J_dom_sf"/>
</dbReference>
<dbReference type="GO" id="GO:0051082">
    <property type="term" value="F:unfolded protein binding"/>
    <property type="evidence" value="ECO:0007669"/>
    <property type="project" value="InterPro"/>
</dbReference>
<keyword evidence="1" id="KW-0963">Cytoplasm</keyword>
<dbReference type="KEGG" id="sfj:SAMEA4384070_4582"/>
<evidence type="ECO:0000313" key="7">
    <source>
        <dbReference type="Proteomes" id="UP000215134"/>
    </source>
</evidence>
<evidence type="ECO:0000256" key="2">
    <source>
        <dbReference type="ARBA" id="ARBA00023125"/>
    </source>
</evidence>
<dbReference type="SUPFAM" id="SSF46565">
    <property type="entry name" value="Chaperone J-domain"/>
    <property type="match status" value="1"/>
</dbReference>
<dbReference type="GeneID" id="75029703"/>
<accession>A0A240CD03</accession>
<dbReference type="InterPro" id="IPR018253">
    <property type="entry name" value="DnaJ_domain_CS"/>
</dbReference>
<dbReference type="InterPro" id="IPR008971">
    <property type="entry name" value="HSP40/DnaJ_pept-bd"/>
</dbReference>
<dbReference type="AlphaFoldDB" id="A0A240CD03"/>
<dbReference type="Gene3D" id="1.20.5.460">
    <property type="entry name" value="Single helix bin"/>
    <property type="match status" value="1"/>
</dbReference>
<evidence type="ECO:0000256" key="3">
    <source>
        <dbReference type="ARBA" id="ARBA00023186"/>
    </source>
</evidence>
<gene>
    <name evidence="6" type="primary">cbpA</name>
    <name evidence="6" type="ORF">SAMEA4384070_04582</name>
</gene>
<evidence type="ECO:0000256" key="4">
    <source>
        <dbReference type="SAM" id="MobiDB-lite"/>
    </source>
</evidence>
<dbReference type="GO" id="GO:0003677">
    <property type="term" value="F:DNA binding"/>
    <property type="evidence" value="ECO:0007669"/>
    <property type="project" value="UniProtKB-KW"/>
</dbReference>